<accession>A0A0N0UDJ6</accession>
<feature type="transmembrane region" description="Helical" evidence="1">
    <location>
        <begin position="66"/>
        <end position="88"/>
    </location>
</feature>
<protein>
    <recommendedName>
        <fullName evidence="2">7 transmembrane helices usually fused to an inactive transglutaminase domain-containing protein</fullName>
    </recommendedName>
</protein>
<dbReference type="GeneID" id="92963994"/>
<keyword evidence="1" id="KW-0472">Membrane</keyword>
<reference evidence="4 6" key="2">
    <citation type="submission" date="2024-06" db="EMBL/GenBank/DDBJ databases">
        <title>Genomic Encyclopedia of Type Strains, Phase V (KMG-V): Genome sequencing to study the core and pangenomes of soil and plant-associated prokaryotes.</title>
        <authorList>
            <person name="Whitman W."/>
        </authorList>
    </citation>
    <scope>NUCLEOTIDE SEQUENCE [LARGE SCALE GENOMIC DNA]</scope>
    <source>
        <strain evidence="4 6">USDA 160</strain>
    </source>
</reference>
<feature type="transmembrane region" description="Helical" evidence="1">
    <location>
        <begin position="158"/>
        <end position="180"/>
    </location>
</feature>
<dbReference type="KEGG" id="bjp:RN69_42725"/>
<evidence type="ECO:0000313" key="3">
    <source>
        <dbReference type="EMBL" id="APG15928.1"/>
    </source>
</evidence>
<feature type="transmembrane region" description="Helical" evidence="1">
    <location>
        <begin position="192"/>
        <end position="211"/>
    </location>
</feature>
<reference evidence="3 5" key="1">
    <citation type="submission" date="2016-11" db="EMBL/GenBank/DDBJ databases">
        <title>Complete Genome Sequence of Bradyrhizobium sp. strain J5, an isolated from soybean nodule in Hokkaido.</title>
        <authorList>
            <person name="Kanehara K."/>
        </authorList>
    </citation>
    <scope>NUCLEOTIDE SEQUENCE [LARGE SCALE GENOMIC DNA]</scope>
    <source>
        <strain evidence="3 5">J5</strain>
    </source>
</reference>
<evidence type="ECO:0000259" key="2">
    <source>
        <dbReference type="Pfam" id="PF14402"/>
    </source>
</evidence>
<name>A0A0N0UDJ6_BRAJP</name>
<feature type="transmembrane region" description="Helical" evidence="1">
    <location>
        <begin position="94"/>
        <end position="120"/>
    </location>
</feature>
<dbReference type="InterPro" id="IPR025840">
    <property type="entry name" value="7TM_transglut"/>
</dbReference>
<dbReference type="AlphaFoldDB" id="A0A0N0UDJ6"/>
<gene>
    <name evidence="4" type="ORF">ABIF63_009884</name>
    <name evidence="3" type="ORF">BKD09_47370</name>
</gene>
<dbReference type="PATRIC" id="fig|375.37.peg.9179"/>
<sequence>MSETCRNKNASADAAPKTDWLLVGLFVLPLGVALAKLPMLSTSSISASFVSLTELPAQFHKSAESVVFVSLGAVFVVLFRLTLGVRVLGLLRPILLAMAFDTVSIPISLAFLLFVLLVVVALRPLLKTDHSYARVAVLLSLAAALLFAPLTAGEWWHIAWLREIAFFPVIALCLTCESFAKVLDQNGVREAIWRAFTTVLAALIIVALSSLPGTLELFLRFPELLLVQAGCILLINKYLDFRLLEGVNPLVAWPWGAGTPGEPSLSICQIQANERESRQHTGSSSCG</sequence>
<keyword evidence="1" id="KW-1133">Transmembrane helix</keyword>
<dbReference type="EMBL" id="JBEPTQ010000002">
    <property type="protein sequence ID" value="MET4725778.1"/>
    <property type="molecule type" value="Genomic_DNA"/>
</dbReference>
<feature type="domain" description="7 transmembrane helices usually fused to an inactive transglutaminase" evidence="2">
    <location>
        <begin position="49"/>
        <end position="245"/>
    </location>
</feature>
<dbReference type="Pfam" id="PF14402">
    <property type="entry name" value="7TM_transglut"/>
    <property type="match status" value="1"/>
</dbReference>
<dbReference type="Proteomes" id="UP000181962">
    <property type="component" value="Chromosome"/>
</dbReference>
<evidence type="ECO:0000313" key="4">
    <source>
        <dbReference type="EMBL" id="MET4725778.1"/>
    </source>
</evidence>
<keyword evidence="1" id="KW-0812">Transmembrane</keyword>
<feature type="transmembrane region" description="Helical" evidence="1">
    <location>
        <begin position="132"/>
        <end position="152"/>
    </location>
</feature>
<dbReference type="EMBL" id="CP017637">
    <property type="protein sequence ID" value="APG15928.1"/>
    <property type="molecule type" value="Genomic_DNA"/>
</dbReference>
<evidence type="ECO:0000313" key="6">
    <source>
        <dbReference type="Proteomes" id="UP001549291"/>
    </source>
</evidence>
<evidence type="ECO:0000256" key="1">
    <source>
        <dbReference type="SAM" id="Phobius"/>
    </source>
</evidence>
<organism evidence="3 5">
    <name type="scientific">Bradyrhizobium japonicum</name>
    <dbReference type="NCBI Taxonomy" id="375"/>
    <lineage>
        <taxon>Bacteria</taxon>
        <taxon>Pseudomonadati</taxon>
        <taxon>Pseudomonadota</taxon>
        <taxon>Alphaproteobacteria</taxon>
        <taxon>Hyphomicrobiales</taxon>
        <taxon>Nitrobacteraceae</taxon>
        <taxon>Bradyrhizobium</taxon>
    </lineage>
</organism>
<proteinExistence type="predicted"/>
<keyword evidence="6" id="KW-1185">Reference proteome</keyword>
<evidence type="ECO:0000313" key="5">
    <source>
        <dbReference type="Proteomes" id="UP000181962"/>
    </source>
</evidence>
<dbReference type="Proteomes" id="UP001549291">
    <property type="component" value="Unassembled WGS sequence"/>
</dbReference>
<dbReference type="RefSeq" id="WP_014498636.1">
    <property type="nucleotide sequence ID" value="NZ_BJNK01000097.1"/>
</dbReference>